<protein>
    <submittedName>
        <fullName evidence="1">Uncharacterized protein</fullName>
    </submittedName>
</protein>
<dbReference type="RefSeq" id="WP_379949568.1">
    <property type="nucleotide sequence ID" value="NZ_JBHMAF010000068.1"/>
</dbReference>
<keyword evidence="2" id="KW-1185">Reference proteome</keyword>
<comment type="caution">
    <text evidence="1">The sequence shown here is derived from an EMBL/GenBank/DDBJ whole genome shotgun (WGS) entry which is preliminary data.</text>
</comment>
<proteinExistence type="predicted"/>
<reference evidence="1 2" key="1">
    <citation type="submission" date="2024-09" db="EMBL/GenBank/DDBJ databases">
        <authorList>
            <person name="Sun Q."/>
            <person name="Mori K."/>
        </authorList>
    </citation>
    <scope>NUCLEOTIDE SEQUENCE [LARGE SCALE GENOMIC DNA]</scope>
    <source>
        <strain evidence="1 2">JCM 11201</strain>
    </source>
</reference>
<gene>
    <name evidence="1" type="ORF">ACFFMS_12555</name>
</gene>
<evidence type="ECO:0000313" key="1">
    <source>
        <dbReference type="EMBL" id="MFB9759271.1"/>
    </source>
</evidence>
<dbReference type="Proteomes" id="UP001589609">
    <property type="component" value="Unassembled WGS sequence"/>
</dbReference>
<name>A0ABV5WF90_9BACI</name>
<sequence length="139" mass="16022">MKQRKFDPGDVVSLRLPKDLTEQDLKGLNTLKSKLDRDFNKIITPIFLSAVNDYVTKGQKQLTVPLPNKLTEEQENHYNHPMVQQLIGQIVYQLISNPSKPFQIPNMTQQEEQKPTPEAKLQNSFAARFAKKNLLDFDD</sequence>
<organism evidence="1 2">
    <name type="scientific">Ectobacillus funiculus</name>
    <dbReference type="NCBI Taxonomy" id="137993"/>
    <lineage>
        <taxon>Bacteria</taxon>
        <taxon>Bacillati</taxon>
        <taxon>Bacillota</taxon>
        <taxon>Bacilli</taxon>
        <taxon>Bacillales</taxon>
        <taxon>Bacillaceae</taxon>
        <taxon>Ectobacillus</taxon>
    </lineage>
</organism>
<dbReference type="EMBL" id="JBHMAF010000068">
    <property type="protein sequence ID" value="MFB9759271.1"/>
    <property type="molecule type" value="Genomic_DNA"/>
</dbReference>
<accession>A0ABV5WF90</accession>
<evidence type="ECO:0000313" key="2">
    <source>
        <dbReference type="Proteomes" id="UP001589609"/>
    </source>
</evidence>